<dbReference type="RefSeq" id="WP_153250517.1">
    <property type="nucleotide sequence ID" value="NZ_CP044205.1"/>
</dbReference>
<gene>
    <name evidence="6 12" type="primary">lipB</name>
    <name evidence="12" type="ORF">F6R98_19575</name>
</gene>
<sequence length="207" mass="22600">MQLRLKKLGTCDYSETWRAMSAFTEQRTPSTIDELWLLEHPSVYTLGRNGKPEHILDSGNIPVMQSDRGGQVTYHGMGQLIAYTLFDLRRLDIGVRRLVSGLENAVIATLAQYGIPAQARADAPGVYVDGQKIAALGLRVKQGCCYHGLSLNVNPDLAPFARINPCGYAGLQVTSLCALGVDINPLEAAVPMIGYIQQAFGYQEFIA</sequence>
<comment type="catalytic activity">
    <reaction evidence="6 7">
        <text>octanoyl-[ACP] + L-lysyl-[protein] = N(6)-octanoyl-L-lysyl-[protein] + holo-[ACP] + H(+)</text>
        <dbReference type="Rhea" id="RHEA:17665"/>
        <dbReference type="Rhea" id="RHEA-COMP:9636"/>
        <dbReference type="Rhea" id="RHEA-COMP:9685"/>
        <dbReference type="Rhea" id="RHEA-COMP:9752"/>
        <dbReference type="Rhea" id="RHEA-COMP:9928"/>
        <dbReference type="ChEBI" id="CHEBI:15378"/>
        <dbReference type="ChEBI" id="CHEBI:29969"/>
        <dbReference type="ChEBI" id="CHEBI:64479"/>
        <dbReference type="ChEBI" id="CHEBI:78463"/>
        <dbReference type="ChEBI" id="CHEBI:78809"/>
        <dbReference type="EC" id="2.3.1.181"/>
    </reaction>
</comment>
<name>A0A5Q0BQT2_9GAMM</name>
<evidence type="ECO:0000256" key="5">
    <source>
        <dbReference type="ARBA" id="ARBA00024732"/>
    </source>
</evidence>
<dbReference type="EMBL" id="CP044205">
    <property type="protein sequence ID" value="QFY44554.1"/>
    <property type="molecule type" value="Genomic_DNA"/>
</dbReference>
<dbReference type="OrthoDB" id="9787061at2"/>
<evidence type="ECO:0000256" key="3">
    <source>
        <dbReference type="ARBA" id="ARBA00022679"/>
    </source>
</evidence>
<evidence type="ECO:0000313" key="12">
    <source>
        <dbReference type="EMBL" id="QFY44554.1"/>
    </source>
</evidence>
<evidence type="ECO:0000313" key="13">
    <source>
        <dbReference type="Proteomes" id="UP000325755"/>
    </source>
</evidence>
<evidence type="ECO:0000256" key="7">
    <source>
        <dbReference type="PIRNR" id="PIRNR016262"/>
    </source>
</evidence>
<dbReference type="PANTHER" id="PTHR10993">
    <property type="entry name" value="OCTANOYLTRANSFERASE"/>
    <property type="match status" value="1"/>
</dbReference>
<evidence type="ECO:0000256" key="8">
    <source>
        <dbReference type="PIRSR" id="PIRSR016262-1"/>
    </source>
</evidence>
<feature type="active site" description="Acyl-thioester intermediate" evidence="6 8">
    <location>
        <position position="166"/>
    </location>
</feature>
<feature type="binding site" evidence="6 9">
    <location>
        <begin position="68"/>
        <end position="75"/>
    </location>
    <ligand>
        <name>substrate</name>
    </ligand>
</feature>
<dbReference type="FunFam" id="3.30.930.10:FF:000020">
    <property type="entry name" value="Octanoyltransferase"/>
    <property type="match status" value="1"/>
</dbReference>
<comment type="similarity">
    <text evidence="6 7">Belongs to the LipB family.</text>
</comment>
<dbReference type="PROSITE" id="PS01313">
    <property type="entry name" value="LIPB"/>
    <property type="match status" value="1"/>
</dbReference>
<dbReference type="PANTHER" id="PTHR10993:SF7">
    <property type="entry name" value="LIPOYLTRANSFERASE 2, MITOCHONDRIAL-RELATED"/>
    <property type="match status" value="1"/>
</dbReference>
<keyword evidence="4 6" id="KW-0012">Acyltransferase</keyword>
<dbReference type="GO" id="GO:0033819">
    <property type="term" value="F:lipoyl(octanoyl) transferase activity"/>
    <property type="evidence" value="ECO:0007669"/>
    <property type="project" value="UniProtKB-EC"/>
</dbReference>
<evidence type="ECO:0000259" key="11">
    <source>
        <dbReference type="PROSITE" id="PS51733"/>
    </source>
</evidence>
<dbReference type="InterPro" id="IPR020605">
    <property type="entry name" value="Octanoyltransferase_CS"/>
</dbReference>
<dbReference type="FunCoup" id="A0A5Q0BQT2">
    <property type="interactions" value="365"/>
</dbReference>
<protein>
    <recommendedName>
        <fullName evidence="6 7">Octanoyltransferase</fullName>
        <ecNumber evidence="6 7">2.3.1.181</ecNumber>
    </recommendedName>
    <alternativeName>
        <fullName evidence="6">Lipoate-protein ligase B</fullName>
    </alternativeName>
    <alternativeName>
        <fullName evidence="6">Lipoyl/octanoyl transferase</fullName>
    </alternativeName>
    <alternativeName>
        <fullName evidence="6">Octanoyl-[acyl-carrier-protein]-protein N-octanoyltransferase</fullName>
    </alternativeName>
</protein>
<dbReference type="CDD" id="cd16444">
    <property type="entry name" value="LipB"/>
    <property type="match status" value="1"/>
</dbReference>
<evidence type="ECO:0000256" key="10">
    <source>
        <dbReference type="PIRSR" id="PIRSR016262-3"/>
    </source>
</evidence>
<evidence type="ECO:0000256" key="2">
    <source>
        <dbReference type="ARBA" id="ARBA00022490"/>
    </source>
</evidence>
<keyword evidence="3 6" id="KW-0808">Transferase</keyword>
<comment type="function">
    <text evidence="5 6 7">Catalyzes the transfer of endogenously produced octanoic acid from octanoyl-acyl-carrier-protein onto the lipoyl domains of lipoate-dependent enzymes. Lipoyl-ACP can also act as a substrate although octanoyl-ACP is likely to be the physiological substrate.</text>
</comment>
<dbReference type="KEGG" id="mmob:F6R98_19575"/>
<dbReference type="InParanoid" id="A0A5Q0BQT2"/>
<dbReference type="HAMAP" id="MF_00013">
    <property type="entry name" value="LipB"/>
    <property type="match status" value="1"/>
</dbReference>
<dbReference type="SUPFAM" id="SSF55681">
    <property type="entry name" value="Class II aaRS and biotin synthetases"/>
    <property type="match status" value="1"/>
</dbReference>
<organism evidence="12 13">
    <name type="scientific">Candidatus Methylospira mobilis</name>
    <dbReference type="NCBI Taxonomy" id="1808979"/>
    <lineage>
        <taxon>Bacteria</taxon>
        <taxon>Pseudomonadati</taxon>
        <taxon>Pseudomonadota</taxon>
        <taxon>Gammaproteobacteria</taxon>
        <taxon>Methylococcales</taxon>
        <taxon>Methylococcaceae</taxon>
        <taxon>Candidatus Methylospira</taxon>
    </lineage>
</organism>
<evidence type="ECO:0000256" key="1">
    <source>
        <dbReference type="ARBA" id="ARBA00004821"/>
    </source>
</evidence>
<dbReference type="Pfam" id="PF21948">
    <property type="entry name" value="LplA-B_cat"/>
    <property type="match status" value="1"/>
</dbReference>
<dbReference type="Proteomes" id="UP000325755">
    <property type="component" value="Chromosome"/>
</dbReference>
<dbReference type="GO" id="GO:0009249">
    <property type="term" value="P:protein lipoylation"/>
    <property type="evidence" value="ECO:0007669"/>
    <property type="project" value="InterPro"/>
</dbReference>
<feature type="binding site" evidence="6 9">
    <location>
        <begin position="135"/>
        <end position="137"/>
    </location>
    <ligand>
        <name>substrate</name>
    </ligand>
</feature>
<dbReference type="InterPro" id="IPR004143">
    <property type="entry name" value="BPL_LPL_catalytic"/>
</dbReference>
<feature type="site" description="Lowers pKa of active site Cys" evidence="6 10">
    <location>
        <position position="132"/>
    </location>
</feature>
<comment type="subcellular location">
    <subcellularLocation>
        <location evidence="6">Cytoplasm</location>
    </subcellularLocation>
</comment>
<dbReference type="PROSITE" id="PS51733">
    <property type="entry name" value="BPL_LPL_CATALYTIC"/>
    <property type="match status" value="1"/>
</dbReference>
<proteinExistence type="inferred from homology"/>
<dbReference type="GO" id="GO:0005737">
    <property type="term" value="C:cytoplasm"/>
    <property type="evidence" value="ECO:0007669"/>
    <property type="project" value="UniProtKB-SubCell"/>
</dbReference>
<dbReference type="Gene3D" id="3.30.930.10">
    <property type="entry name" value="Bira Bifunctional Protein, Domain 2"/>
    <property type="match status" value="1"/>
</dbReference>
<accession>A0A5Q0BQT2</accession>
<evidence type="ECO:0000256" key="9">
    <source>
        <dbReference type="PIRSR" id="PIRSR016262-2"/>
    </source>
</evidence>
<reference evidence="12 13" key="1">
    <citation type="submission" date="2019-09" db="EMBL/GenBank/DDBJ databases">
        <title>Ecophysiology of the spiral-shaped methanotroph Methylospira mobilis as revealed by the complete genome sequence.</title>
        <authorList>
            <person name="Oshkin I.Y."/>
            <person name="Dedysh S.N."/>
            <person name="Miroshnikov K."/>
            <person name="Danilova O.V."/>
            <person name="Hakobyan A."/>
            <person name="Liesack W."/>
        </authorList>
    </citation>
    <scope>NUCLEOTIDE SEQUENCE [LARGE SCALE GENOMIC DNA]</scope>
    <source>
        <strain evidence="12 13">Shm1</strain>
    </source>
</reference>
<comment type="pathway">
    <text evidence="1 6 7">Protein modification; protein lipoylation via endogenous pathway; protein N(6)-(lipoyl)lysine from octanoyl-[acyl-carrier-protein]: step 1/2.</text>
</comment>
<dbReference type="PIRSF" id="PIRSF016262">
    <property type="entry name" value="LPLase"/>
    <property type="match status" value="1"/>
</dbReference>
<evidence type="ECO:0000256" key="6">
    <source>
        <dbReference type="HAMAP-Rule" id="MF_00013"/>
    </source>
</evidence>
<keyword evidence="13" id="KW-1185">Reference proteome</keyword>
<feature type="binding site" evidence="6 9">
    <location>
        <begin position="148"/>
        <end position="150"/>
    </location>
    <ligand>
        <name>substrate</name>
    </ligand>
</feature>
<dbReference type="UniPathway" id="UPA00538">
    <property type="reaction ID" value="UER00592"/>
</dbReference>
<dbReference type="InterPro" id="IPR000544">
    <property type="entry name" value="Octanoyltransferase"/>
</dbReference>
<evidence type="ECO:0000256" key="4">
    <source>
        <dbReference type="ARBA" id="ARBA00023315"/>
    </source>
</evidence>
<dbReference type="NCBIfam" id="NF010922">
    <property type="entry name" value="PRK14342.1"/>
    <property type="match status" value="1"/>
</dbReference>
<dbReference type="EC" id="2.3.1.181" evidence="6 7"/>
<dbReference type="AlphaFoldDB" id="A0A5Q0BQT2"/>
<keyword evidence="2 6" id="KW-0963">Cytoplasm</keyword>
<feature type="domain" description="BPL/LPL catalytic" evidence="11">
    <location>
        <begin position="29"/>
        <end position="204"/>
    </location>
</feature>
<comment type="miscellaneous">
    <text evidence="6">In the reaction, the free carboxyl group of octanoic acid is attached via an amide linkage to the epsilon-amino group of a specific lysine residue of lipoyl domains of lipoate-dependent enzymes.</text>
</comment>
<dbReference type="InterPro" id="IPR045864">
    <property type="entry name" value="aa-tRNA-synth_II/BPL/LPL"/>
</dbReference>
<dbReference type="NCBIfam" id="TIGR00214">
    <property type="entry name" value="lipB"/>
    <property type="match status" value="1"/>
</dbReference>